<sequence>MSNFANTVNPKDNGGSVIQNHKSSFRFVPLNSPNRRQTRRNHLIYPSPIVVPPPSARYAMELAFPDTPGENQPSPHRPTGLSSLVSPKTPTRAAGRPKKSKGIFRIISALEEEAHPLDREITHENQLNSITQETNESEMQTEDKETDLYTKYYKVPDSPTYVPSKLNPENQAYYREDNTPSPTSSCTSSSGLTPYSPGFWNSTTSQPKRKMVEERFEPYPVHKRQAISPGIGPSTPPNAAARKQIRGNSLINIQNASLSFSQMRLS</sequence>
<evidence type="ECO:0000256" key="1">
    <source>
        <dbReference type="SAM" id="MobiDB-lite"/>
    </source>
</evidence>
<keyword evidence="3" id="KW-1185">Reference proteome</keyword>
<evidence type="ECO:0000313" key="3">
    <source>
        <dbReference type="Proteomes" id="UP001479436"/>
    </source>
</evidence>
<gene>
    <name evidence="2" type="ORF">K7432_014446</name>
</gene>
<comment type="caution">
    <text evidence="2">The sequence shown here is derived from an EMBL/GenBank/DDBJ whole genome shotgun (WGS) entry which is preliminary data.</text>
</comment>
<dbReference type="Proteomes" id="UP001479436">
    <property type="component" value="Unassembled WGS sequence"/>
</dbReference>
<accession>A0ABR2WHL5</accession>
<name>A0ABR2WHL5_9FUNG</name>
<feature type="compositionally biased region" description="Polar residues" evidence="1">
    <location>
        <begin position="124"/>
        <end position="134"/>
    </location>
</feature>
<proteinExistence type="predicted"/>
<organism evidence="2 3">
    <name type="scientific">Basidiobolus ranarum</name>
    <dbReference type="NCBI Taxonomy" id="34480"/>
    <lineage>
        <taxon>Eukaryota</taxon>
        <taxon>Fungi</taxon>
        <taxon>Fungi incertae sedis</taxon>
        <taxon>Zoopagomycota</taxon>
        <taxon>Entomophthoromycotina</taxon>
        <taxon>Basidiobolomycetes</taxon>
        <taxon>Basidiobolales</taxon>
        <taxon>Basidiobolaceae</taxon>
        <taxon>Basidiobolus</taxon>
    </lineage>
</organism>
<evidence type="ECO:0000313" key="2">
    <source>
        <dbReference type="EMBL" id="KAK9761001.1"/>
    </source>
</evidence>
<feature type="region of interest" description="Disordered" evidence="1">
    <location>
        <begin position="1"/>
        <end position="20"/>
    </location>
</feature>
<feature type="region of interest" description="Disordered" evidence="1">
    <location>
        <begin position="64"/>
        <end position="100"/>
    </location>
</feature>
<feature type="compositionally biased region" description="Polar residues" evidence="1">
    <location>
        <begin position="69"/>
        <end position="89"/>
    </location>
</feature>
<dbReference type="EMBL" id="JASJQH010001640">
    <property type="protein sequence ID" value="KAK9761001.1"/>
    <property type="molecule type" value="Genomic_DNA"/>
</dbReference>
<protein>
    <submittedName>
        <fullName evidence="2">Uncharacterized protein</fullName>
    </submittedName>
</protein>
<reference evidence="2 3" key="1">
    <citation type="submission" date="2023-04" db="EMBL/GenBank/DDBJ databases">
        <title>Genome of Basidiobolus ranarum AG-B5.</title>
        <authorList>
            <person name="Stajich J.E."/>
            <person name="Carter-House D."/>
            <person name="Gryganskyi A."/>
        </authorList>
    </citation>
    <scope>NUCLEOTIDE SEQUENCE [LARGE SCALE GENOMIC DNA]</scope>
    <source>
        <strain evidence="2 3">AG-B5</strain>
    </source>
</reference>
<feature type="region of interest" description="Disordered" evidence="1">
    <location>
        <begin position="115"/>
        <end position="144"/>
    </location>
</feature>